<dbReference type="Proteomes" id="UP000504617">
    <property type="component" value="Unplaced"/>
</dbReference>
<name>A0A6I9XA54_9SAUR</name>
<feature type="compositionally biased region" description="Acidic residues" evidence="1">
    <location>
        <begin position="106"/>
        <end position="124"/>
    </location>
</feature>
<sequence length="152" mass="16604">MVPKVITTPTSSGVSSILVAPSLSLSRIEIKEIASRTRKELLGLLNAPPSKSEGGPKQKKLPSKQSDPPKQGTLRSSSSDRLVVTSFESPSEEPPFSTGSDVDPVPLEEEEQEQEQEEKEEEQEEKEKEQEGQPSARFQLGASFDEGVIDLK</sequence>
<feature type="region of interest" description="Disordered" evidence="1">
    <location>
        <begin position="41"/>
        <end position="152"/>
    </location>
</feature>
<evidence type="ECO:0000256" key="1">
    <source>
        <dbReference type="SAM" id="MobiDB-lite"/>
    </source>
</evidence>
<dbReference type="OrthoDB" id="2499658at2759"/>
<keyword evidence="2" id="KW-1185">Reference proteome</keyword>
<protein>
    <submittedName>
        <fullName evidence="3">GTPase-activating Rap/Ran-GAP domain-like protein 3</fullName>
    </submittedName>
</protein>
<dbReference type="GeneID" id="106538212"/>
<dbReference type="AlphaFoldDB" id="A0A6I9XA54"/>
<evidence type="ECO:0000313" key="2">
    <source>
        <dbReference type="Proteomes" id="UP000504617"/>
    </source>
</evidence>
<accession>A0A6I9XA54</accession>
<feature type="compositionally biased region" description="Polar residues" evidence="1">
    <location>
        <begin position="63"/>
        <end position="80"/>
    </location>
</feature>
<feature type="compositionally biased region" description="Low complexity" evidence="1">
    <location>
        <begin position="86"/>
        <end position="97"/>
    </location>
</feature>
<organism evidence="2 3">
    <name type="scientific">Thamnophis sirtalis</name>
    <dbReference type="NCBI Taxonomy" id="35019"/>
    <lineage>
        <taxon>Eukaryota</taxon>
        <taxon>Metazoa</taxon>
        <taxon>Chordata</taxon>
        <taxon>Craniata</taxon>
        <taxon>Vertebrata</taxon>
        <taxon>Euteleostomi</taxon>
        <taxon>Lepidosauria</taxon>
        <taxon>Squamata</taxon>
        <taxon>Bifurcata</taxon>
        <taxon>Unidentata</taxon>
        <taxon>Episquamata</taxon>
        <taxon>Toxicofera</taxon>
        <taxon>Serpentes</taxon>
        <taxon>Colubroidea</taxon>
        <taxon>Colubridae</taxon>
        <taxon>Natricinae</taxon>
        <taxon>Thamnophis</taxon>
    </lineage>
</organism>
<dbReference type="KEGG" id="tsr:106538212"/>
<dbReference type="RefSeq" id="XP_013908123.1">
    <property type="nucleotide sequence ID" value="XM_014052648.1"/>
</dbReference>
<proteinExistence type="predicted"/>
<evidence type="ECO:0000313" key="3">
    <source>
        <dbReference type="RefSeq" id="XP_013908123.1"/>
    </source>
</evidence>
<gene>
    <name evidence="3" type="primary">LOC106538212</name>
</gene>
<reference evidence="3" key="1">
    <citation type="submission" date="2025-08" db="UniProtKB">
        <authorList>
            <consortium name="RefSeq"/>
        </authorList>
    </citation>
    <scope>IDENTIFICATION</scope>
</reference>